<accession>A0A4V2Q8B4</accession>
<dbReference type="AlphaFoldDB" id="A0A4V2Q8B4"/>
<dbReference type="GO" id="GO:0055085">
    <property type="term" value="P:transmembrane transport"/>
    <property type="evidence" value="ECO:0007669"/>
    <property type="project" value="InterPro"/>
</dbReference>
<dbReference type="CDD" id="cd13671">
    <property type="entry name" value="PBP2_TRAP_SBP_like_3"/>
    <property type="match status" value="1"/>
</dbReference>
<organism evidence="2 3">
    <name type="scientific">Anaerospora hongkongensis</name>
    <dbReference type="NCBI Taxonomy" id="244830"/>
    <lineage>
        <taxon>Bacteria</taxon>
        <taxon>Bacillati</taxon>
        <taxon>Bacillota</taxon>
        <taxon>Negativicutes</taxon>
        <taxon>Selenomonadales</taxon>
        <taxon>Sporomusaceae</taxon>
        <taxon>Anaerospora</taxon>
    </lineage>
</organism>
<evidence type="ECO:0000313" key="2">
    <source>
        <dbReference type="EMBL" id="TCL35597.1"/>
    </source>
</evidence>
<dbReference type="InterPro" id="IPR038404">
    <property type="entry name" value="TRAP_DctP_sf"/>
</dbReference>
<evidence type="ECO:0000256" key="1">
    <source>
        <dbReference type="ARBA" id="ARBA00022729"/>
    </source>
</evidence>
<gene>
    <name evidence="2" type="ORF">EV210_11160</name>
</gene>
<evidence type="ECO:0000313" key="3">
    <source>
        <dbReference type="Proteomes" id="UP000295063"/>
    </source>
</evidence>
<dbReference type="NCBIfam" id="NF037995">
    <property type="entry name" value="TRAP_S1"/>
    <property type="match status" value="1"/>
</dbReference>
<keyword evidence="3" id="KW-1185">Reference proteome</keyword>
<dbReference type="PIRSF" id="PIRSF006470">
    <property type="entry name" value="DctB"/>
    <property type="match status" value="1"/>
</dbReference>
<dbReference type="PANTHER" id="PTHR33376">
    <property type="match status" value="1"/>
</dbReference>
<name>A0A4V2Q8B4_9FIRM</name>
<dbReference type="OrthoDB" id="9815946at2"/>
<dbReference type="Gene3D" id="3.40.190.170">
    <property type="entry name" value="Bacterial extracellular solute-binding protein, family 7"/>
    <property type="match status" value="1"/>
</dbReference>
<proteinExistence type="predicted"/>
<dbReference type="Proteomes" id="UP000295063">
    <property type="component" value="Unassembled WGS sequence"/>
</dbReference>
<dbReference type="EMBL" id="SLUI01000011">
    <property type="protein sequence ID" value="TCL35597.1"/>
    <property type="molecule type" value="Genomic_DNA"/>
</dbReference>
<keyword evidence="2" id="KW-0675">Receptor</keyword>
<dbReference type="GO" id="GO:0030246">
    <property type="term" value="F:carbohydrate binding"/>
    <property type="evidence" value="ECO:0007669"/>
    <property type="project" value="TreeGrafter"/>
</dbReference>
<dbReference type="PROSITE" id="PS51257">
    <property type="entry name" value="PROKAR_LIPOPROTEIN"/>
    <property type="match status" value="1"/>
</dbReference>
<comment type="caution">
    <text evidence="2">The sequence shown here is derived from an EMBL/GenBank/DDBJ whole genome shotgun (WGS) entry which is preliminary data.</text>
</comment>
<sequence>MYTKKLMIAALTVVVAGSMLLSGCGQKDSKATEAPKEGAKYKFRLAESNPAEHPVTLGDKKFAELVAARSNGRISIDVFPGAQLGEEKAVLEQVQLGAIEFTRVSSSPLGEFNKQMSVFSLPYIFDSEEHMWKFLNGEMGEKMLNDLQPSRMKGLAYYTAGARSFYSLKPLAGIDSLKGLKIRVMQNKINMEMVAALGASATPMPAGEIFSALQTGVIDGAENNYPTFVAQNHYQSAKHFILDAHQRIPEVLLISKVAWDKLSPDDQKLIKQAALDSVAYQREVWAKTEKEAEDKIRANGVTITEVKDLKPWQAAVKPVIEKYGADYKDVLDSIDKARK</sequence>
<dbReference type="Pfam" id="PF03480">
    <property type="entry name" value="DctP"/>
    <property type="match status" value="1"/>
</dbReference>
<dbReference type="PANTHER" id="PTHR33376:SF2">
    <property type="entry name" value="DICARBOXYLATE-BINDING PERIPLASMIC PROTEIN"/>
    <property type="match status" value="1"/>
</dbReference>
<dbReference type="InterPro" id="IPR004682">
    <property type="entry name" value="TRAP_DctP"/>
</dbReference>
<reference evidence="2 3" key="1">
    <citation type="submission" date="2019-03" db="EMBL/GenBank/DDBJ databases">
        <title>Genomic Encyclopedia of Type Strains, Phase IV (KMG-IV): sequencing the most valuable type-strain genomes for metagenomic binning, comparative biology and taxonomic classification.</title>
        <authorList>
            <person name="Goeker M."/>
        </authorList>
    </citation>
    <scope>NUCLEOTIDE SEQUENCE [LARGE SCALE GENOMIC DNA]</scope>
    <source>
        <strain evidence="2 3">DSM 15969</strain>
    </source>
</reference>
<dbReference type="GO" id="GO:0030288">
    <property type="term" value="C:outer membrane-bounded periplasmic space"/>
    <property type="evidence" value="ECO:0007669"/>
    <property type="project" value="InterPro"/>
</dbReference>
<keyword evidence="1" id="KW-0732">Signal</keyword>
<protein>
    <submittedName>
        <fullName evidence="2">Tripartite ATP-independent transporter DctP family solute receptor</fullName>
    </submittedName>
</protein>
<dbReference type="InterPro" id="IPR018389">
    <property type="entry name" value="DctP_fam"/>
</dbReference>
<dbReference type="RefSeq" id="WP_132082350.1">
    <property type="nucleotide sequence ID" value="NZ_DALYTA010000010.1"/>
</dbReference>
<dbReference type="NCBIfam" id="TIGR00787">
    <property type="entry name" value="dctP"/>
    <property type="match status" value="1"/>
</dbReference>